<protein>
    <recommendedName>
        <fullName evidence="4">Protein FAM136A</fullName>
    </recommendedName>
</protein>
<organism evidence="2 3">
    <name type="scientific">Lottia gigantea</name>
    <name type="common">Giant owl limpet</name>
    <dbReference type="NCBI Taxonomy" id="225164"/>
    <lineage>
        <taxon>Eukaryota</taxon>
        <taxon>Metazoa</taxon>
        <taxon>Spiralia</taxon>
        <taxon>Lophotrochozoa</taxon>
        <taxon>Mollusca</taxon>
        <taxon>Gastropoda</taxon>
        <taxon>Patellogastropoda</taxon>
        <taxon>Lottioidea</taxon>
        <taxon>Lottiidae</taxon>
        <taxon>Lottia</taxon>
    </lineage>
</organism>
<evidence type="ECO:0000313" key="2">
    <source>
        <dbReference type="EMBL" id="ESO90366.1"/>
    </source>
</evidence>
<dbReference type="HOGENOM" id="CLU_110442_1_0_1"/>
<dbReference type="Proteomes" id="UP000030746">
    <property type="component" value="Unassembled WGS sequence"/>
</dbReference>
<dbReference type="RefSeq" id="XP_009059037.1">
    <property type="nucleotide sequence ID" value="XM_009060789.1"/>
</dbReference>
<dbReference type="InterPro" id="IPR008560">
    <property type="entry name" value="DUF842_euk"/>
</dbReference>
<dbReference type="PANTHER" id="PTHR21096">
    <property type="entry name" value="PROTEIN FAM136A"/>
    <property type="match status" value="1"/>
</dbReference>
<sequence>MDDAQARVQKAVNSMWNTLDKDCLRKVQIEMLNCSLDCCKNQSLNIEEVQGCMERCSSKLSNTQTFIQNELQMFEDRLQRCVRDCQDRTKDQIGPNPSETELHKHKAGLEKCVVKCVDNHIDLFPNFIKKLTESIKKS</sequence>
<dbReference type="AlphaFoldDB" id="V4AAQ4"/>
<dbReference type="OrthoDB" id="9975421at2759"/>
<dbReference type="STRING" id="225164.V4AAQ4"/>
<evidence type="ECO:0008006" key="4">
    <source>
        <dbReference type="Google" id="ProtNLM"/>
    </source>
</evidence>
<dbReference type="KEGG" id="lgi:LOTGIDRAFT_218054"/>
<proteinExistence type="inferred from homology"/>
<name>V4AAQ4_LOTGI</name>
<dbReference type="OMA" id="NRCGMTC"/>
<evidence type="ECO:0000313" key="3">
    <source>
        <dbReference type="Proteomes" id="UP000030746"/>
    </source>
</evidence>
<evidence type="ECO:0000256" key="1">
    <source>
        <dbReference type="ARBA" id="ARBA00009952"/>
    </source>
</evidence>
<dbReference type="GO" id="GO:0005737">
    <property type="term" value="C:cytoplasm"/>
    <property type="evidence" value="ECO:0007669"/>
    <property type="project" value="TreeGrafter"/>
</dbReference>
<dbReference type="Pfam" id="PF05811">
    <property type="entry name" value="DUF842"/>
    <property type="match status" value="1"/>
</dbReference>
<comment type="similarity">
    <text evidence="1">Belongs to the FAM136 family.</text>
</comment>
<dbReference type="GeneID" id="20246753"/>
<accession>V4AAQ4</accession>
<keyword evidence="3" id="KW-1185">Reference proteome</keyword>
<dbReference type="CTD" id="20246753"/>
<dbReference type="PANTHER" id="PTHR21096:SF0">
    <property type="entry name" value="PROTEIN FAM136A"/>
    <property type="match status" value="1"/>
</dbReference>
<reference evidence="2 3" key="1">
    <citation type="journal article" date="2013" name="Nature">
        <title>Insights into bilaterian evolution from three spiralian genomes.</title>
        <authorList>
            <person name="Simakov O."/>
            <person name="Marletaz F."/>
            <person name="Cho S.J."/>
            <person name="Edsinger-Gonzales E."/>
            <person name="Havlak P."/>
            <person name="Hellsten U."/>
            <person name="Kuo D.H."/>
            <person name="Larsson T."/>
            <person name="Lv J."/>
            <person name="Arendt D."/>
            <person name="Savage R."/>
            <person name="Osoegawa K."/>
            <person name="de Jong P."/>
            <person name="Grimwood J."/>
            <person name="Chapman J.A."/>
            <person name="Shapiro H."/>
            <person name="Aerts A."/>
            <person name="Otillar R.P."/>
            <person name="Terry A.Y."/>
            <person name="Boore J.L."/>
            <person name="Grigoriev I.V."/>
            <person name="Lindberg D.R."/>
            <person name="Seaver E.C."/>
            <person name="Weisblat D.A."/>
            <person name="Putnam N.H."/>
            <person name="Rokhsar D.S."/>
        </authorList>
    </citation>
    <scope>NUCLEOTIDE SEQUENCE [LARGE SCALE GENOMIC DNA]</scope>
</reference>
<dbReference type="EMBL" id="KB202444">
    <property type="protein sequence ID" value="ESO90366.1"/>
    <property type="molecule type" value="Genomic_DNA"/>
</dbReference>
<gene>
    <name evidence="2" type="ORF">LOTGIDRAFT_218054</name>
</gene>